<organism evidence="1 2">
    <name type="scientific">Paragonimus westermani</name>
    <dbReference type="NCBI Taxonomy" id="34504"/>
    <lineage>
        <taxon>Eukaryota</taxon>
        <taxon>Metazoa</taxon>
        <taxon>Spiralia</taxon>
        <taxon>Lophotrochozoa</taxon>
        <taxon>Platyhelminthes</taxon>
        <taxon>Trematoda</taxon>
        <taxon>Digenea</taxon>
        <taxon>Plagiorchiida</taxon>
        <taxon>Troglotremata</taxon>
        <taxon>Troglotrematidae</taxon>
        <taxon>Paragonimus</taxon>
    </lineage>
</organism>
<keyword evidence="2" id="KW-1185">Reference proteome</keyword>
<dbReference type="AlphaFoldDB" id="A0A5J4NXS6"/>
<reference evidence="1 2" key="1">
    <citation type="journal article" date="2019" name="Gigascience">
        <title>Whole-genome sequence of the oriental lung fluke Paragonimus westermani.</title>
        <authorList>
            <person name="Oey H."/>
            <person name="Zakrzewski M."/>
            <person name="Narain K."/>
            <person name="Devi K.R."/>
            <person name="Agatsuma T."/>
            <person name="Nawaratna S."/>
            <person name="Gobert G.N."/>
            <person name="Jones M.K."/>
            <person name="Ragan M.A."/>
            <person name="McManus D.P."/>
            <person name="Krause L."/>
        </authorList>
    </citation>
    <scope>NUCLEOTIDE SEQUENCE [LARGE SCALE GENOMIC DNA]</scope>
    <source>
        <strain evidence="1 2">IND2009</strain>
    </source>
</reference>
<dbReference type="InterPro" id="IPR018247">
    <property type="entry name" value="EF_Hand_1_Ca_BS"/>
</dbReference>
<evidence type="ECO:0000313" key="2">
    <source>
        <dbReference type="Proteomes" id="UP000324629"/>
    </source>
</evidence>
<evidence type="ECO:0008006" key="3">
    <source>
        <dbReference type="Google" id="ProtNLM"/>
    </source>
</evidence>
<gene>
    <name evidence="1" type="ORF">DEA37_0008023</name>
</gene>
<proteinExistence type="predicted"/>
<dbReference type="PROSITE" id="PS00018">
    <property type="entry name" value="EF_HAND_1"/>
    <property type="match status" value="1"/>
</dbReference>
<dbReference type="EMBL" id="QNGE01000450">
    <property type="protein sequence ID" value="KAA3680415.1"/>
    <property type="molecule type" value="Genomic_DNA"/>
</dbReference>
<accession>A0A5J4NXS6</accession>
<name>A0A5J4NXS6_9TREM</name>
<comment type="caution">
    <text evidence="1">The sequence shown here is derived from an EMBL/GenBank/DDBJ whole genome shotgun (WGS) entry which is preliminary data.</text>
</comment>
<sequence length="69" mass="7941">MDYLNQFAAIDKNRDGLITRRELFKDTVTDFLFMPEIEFFTVLAIQLLPQPQNLVAAMLSGTKTLIYLS</sequence>
<protein>
    <recommendedName>
        <fullName evidence="3">EF-hand domain-containing protein</fullName>
    </recommendedName>
</protein>
<evidence type="ECO:0000313" key="1">
    <source>
        <dbReference type="EMBL" id="KAA3680415.1"/>
    </source>
</evidence>
<dbReference type="Proteomes" id="UP000324629">
    <property type="component" value="Unassembled WGS sequence"/>
</dbReference>